<feature type="transmembrane region" description="Helical" evidence="2">
    <location>
        <begin position="493"/>
        <end position="514"/>
    </location>
</feature>
<dbReference type="NCBIfam" id="NF038134">
    <property type="entry name" value="choice_anch_M"/>
    <property type="match status" value="2"/>
</dbReference>
<gene>
    <name evidence="4" type="ORF">ADL17_11970</name>
</gene>
<evidence type="ECO:0000256" key="3">
    <source>
        <dbReference type="SAM" id="SignalP"/>
    </source>
</evidence>
<dbReference type="OMA" id="PGWNTQH"/>
<dbReference type="RefSeq" id="WP_013733099.1">
    <property type="nucleotide sequence ID" value="NZ_LMWI01000002.1"/>
</dbReference>
<dbReference type="NCBIfam" id="TIGR03773">
    <property type="entry name" value="anch_rpt_wall"/>
    <property type="match status" value="1"/>
</dbReference>
<dbReference type="InterPro" id="IPR022395">
    <property type="entry name" value="CHP03773_ABC_transptr-like"/>
</dbReference>
<protein>
    <submittedName>
        <fullName evidence="4">Cell wall anchor protein</fullName>
    </submittedName>
</protein>
<accession>A0A9X0LBG6</accession>
<evidence type="ECO:0000313" key="5">
    <source>
        <dbReference type="Proteomes" id="UP000053246"/>
    </source>
</evidence>
<reference evidence="4 5" key="1">
    <citation type="submission" date="2015-10" db="EMBL/GenBank/DDBJ databases">
        <authorList>
            <person name="Ju K.-S."/>
            <person name="Doroghazi J.R."/>
            <person name="Metcalf W.W."/>
        </authorList>
    </citation>
    <scope>NUCLEOTIDE SEQUENCE [LARGE SCALE GENOMIC DNA]</scope>
    <source>
        <strain evidence="4 5">NRRL B-24793</strain>
    </source>
</reference>
<dbReference type="EMBL" id="LMWI01000002">
    <property type="protein sequence ID" value="KUJ43962.1"/>
    <property type="molecule type" value="Genomic_DNA"/>
</dbReference>
<dbReference type="InterPro" id="IPR022435">
    <property type="entry name" value="Surface-anchored_actinobac"/>
</dbReference>
<keyword evidence="2" id="KW-0472">Membrane</keyword>
<keyword evidence="5" id="KW-1185">Reference proteome</keyword>
<feature type="signal peptide" evidence="3">
    <location>
        <begin position="1"/>
        <end position="19"/>
    </location>
</feature>
<feature type="chain" id="PRO_5040954144" evidence="3">
    <location>
        <begin position="20"/>
        <end position="530"/>
    </location>
</feature>
<organism evidence="4 5">
    <name type="scientific">Micromonospora maris</name>
    <dbReference type="NCBI Taxonomy" id="1003110"/>
    <lineage>
        <taxon>Bacteria</taxon>
        <taxon>Bacillati</taxon>
        <taxon>Actinomycetota</taxon>
        <taxon>Actinomycetes</taxon>
        <taxon>Micromonosporales</taxon>
        <taxon>Micromonosporaceae</taxon>
        <taxon>Micromonospora</taxon>
    </lineage>
</organism>
<evidence type="ECO:0000313" key="4">
    <source>
        <dbReference type="EMBL" id="KUJ43962.1"/>
    </source>
</evidence>
<feature type="compositionally biased region" description="Gly residues" evidence="1">
    <location>
        <begin position="466"/>
        <end position="475"/>
    </location>
</feature>
<evidence type="ECO:0000256" key="2">
    <source>
        <dbReference type="SAM" id="Phobius"/>
    </source>
</evidence>
<keyword evidence="2" id="KW-1133">Transmembrane helix</keyword>
<dbReference type="AlphaFoldDB" id="A0A9X0LBG6"/>
<keyword evidence="3" id="KW-0732">Signal</keyword>
<proteinExistence type="predicted"/>
<feature type="compositionally biased region" description="Low complexity" evidence="1">
    <location>
        <begin position="239"/>
        <end position="252"/>
    </location>
</feature>
<dbReference type="Proteomes" id="UP000053246">
    <property type="component" value="Unassembled WGS sequence"/>
</dbReference>
<sequence>MTMRSLRAGVAGLALTVLALTTGTTPAAAEPAGITTDGADLVSLALHGDSMSLRIRDAAQVAHDVPGHDPAEVILGPDGGLAGRVPPGKAFAFLGPTGHPVWSLSAGDTGFPALDTTGVRPGVVVDDTVALTLRSVEGPGEFAAYTLAGIGEASPLFGSRPGVTRTAHLPVGMRTGGVVWVFDAAGDYRFTLTGSSTLRSGRKVSADATYRVHVPTISPAEQAPLPAVRQPVPPEGQSAPRPLAAPAAAPKPEATPKPAVAPPVKAATTAAGARQVIADGHVDMGPQLSADTWTIRIKDDRSSPPVWRETADVVLQVKDNAKITVPAGAEFLGKQGDTVWLLPQSQQAGIVWPGWNTQHQSVVSGVKGTVTWALKGVNGPGRFALFLTGSFGKADVLFDSAKPFPQQLSVPLNTHAHGNWAFTEPGLYRLAVQMSGTTTAGKAVTDTKTLTIAVGDRTDPTSGFGPDSGSGGGGDNDGKEQGAGSLPRTGTGWVLSAAAAGVVLVAVGTVLMLLTRRRRAGLADTARANP</sequence>
<evidence type="ECO:0000256" key="1">
    <source>
        <dbReference type="SAM" id="MobiDB-lite"/>
    </source>
</evidence>
<comment type="caution">
    <text evidence="4">The sequence shown here is derived from an EMBL/GenBank/DDBJ whole genome shotgun (WGS) entry which is preliminary data.</text>
</comment>
<feature type="region of interest" description="Disordered" evidence="1">
    <location>
        <begin position="221"/>
        <end position="261"/>
    </location>
</feature>
<keyword evidence="2" id="KW-0812">Transmembrane</keyword>
<dbReference type="NCBIfam" id="TIGR03769">
    <property type="entry name" value="P_ac_wall_RPT"/>
    <property type="match status" value="1"/>
</dbReference>
<name>A0A9X0LBG6_9ACTN</name>
<feature type="region of interest" description="Disordered" evidence="1">
    <location>
        <begin position="455"/>
        <end position="487"/>
    </location>
</feature>